<dbReference type="AlphaFoldDB" id="A0A4U1CFB0"/>
<accession>A0A4U1CFB0</accession>
<dbReference type="RefSeq" id="WP_136837079.1">
    <property type="nucleotide sequence ID" value="NZ_SWBQ01000004.1"/>
</dbReference>
<reference evidence="1 2" key="1">
    <citation type="submission" date="2019-04" db="EMBL/GenBank/DDBJ databases">
        <title>Pedobacter sp. RP-3-15 sp. nov., isolated from Arctic soil.</title>
        <authorList>
            <person name="Dahal R.H."/>
            <person name="Kim D.-U."/>
        </authorList>
    </citation>
    <scope>NUCLEOTIDE SEQUENCE [LARGE SCALE GENOMIC DNA]</scope>
    <source>
        <strain evidence="1 2">RP-3-15</strain>
    </source>
</reference>
<keyword evidence="1" id="KW-0808">Transferase</keyword>
<proteinExistence type="predicted"/>
<dbReference type="InterPro" id="IPR029044">
    <property type="entry name" value="Nucleotide-diphossugar_trans"/>
</dbReference>
<comment type="caution">
    <text evidence="1">The sequence shown here is derived from an EMBL/GenBank/DDBJ whole genome shotgun (WGS) entry which is preliminary data.</text>
</comment>
<organism evidence="1 2">
    <name type="scientific">Pedobacter frigoris</name>
    <dbReference type="NCBI Taxonomy" id="2571272"/>
    <lineage>
        <taxon>Bacteria</taxon>
        <taxon>Pseudomonadati</taxon>
        <taxon>Bacteroidota</taxon>
        <taxon>Sphingobacteriia</taxon>
        <taxon>Sphingobacteriales</taxon>
        <taxon>Sphingobacteriaceae</taxon>
        <taxon>Pedobacter</taxon>
    </lineage>
</organism>
<evidence type="ECO:0000313" key="1">
    <source>
        <dbReference type="EMBL" id="TKC05261.1"/>
    </source>
</evidence>
<dbReference type="InterPro" id="IPR050793">
    <property type="entry name" value="CMP-NeuNAc_synthase"/>
</dbReference>
<keyword evidence="1" id="KW-0548">Nucleotidyltransferase</keyword>
<dbReference type="PANTHER" id="PTHR21485:SF6">
    <property type="entry name" value="N-ACYLNEURAMINATE CYTIDYLYLTRANSFERASE-RELATED"/>
    <property type="match status" value="1"/>
</dbReference>
<protein>
    <submittedName>
        <fullName evidence="1">Acylneuraminate cytidylyltransferase family protein</fullName>
    </submittedName>
</protein>
<dbReference type="CDD" id="cd02513">
    <property type="entry name" value="CMP-NeuAc_Synthase"/>
    <property type="match status" value="1"/>
</dbReference>
<dbReference type="EMBL" id="SWBQ01000004">
    <property type="protein sequence ID" value="TKC05261.1"/>
    <property type="molecule type" value="Genomic_DNA"/>
</dbReference>
<evidence type="ECO:0000313" key="2">
    <source>
        <dbReference type="Proteomes" id="UP000307244"/>
    </source>
</evidence>
<dbReference type="Proteomes" id="UP000307244">
    <property type="component" value="Unassembled WGS sequence"/>
</dbReference>
<gene>
    <name evidence="1" type="ORF">FA047_16015</name>
</gene>
<dbReference type="Gene3D" id="3.90.550.10">
    <property type="entry name" value="Spore Coat Polysaccharide Biosynthesis Protein SpsA, Chain A"/>
    <property type="match status" value="1"/>
</dbReference>
<dbReference type="SUPFAM" id="SSF53448">
    <property type="entry name" value="Nucleotide-diphospho-sugar transferases"/>
    <property type="match status" value="1"/>
</dbReference>
<dbReference type="GO" id="GO:0008781">
    <property type="term" value="F:N-acylneuraminate cytidylyltransferase activity"/>
    <property type="evidence" value="ECO:0007669"/>
    <property type="project" value="TreeGrafter"/>
</dbReference>
<dbReference type="OrthoDB" id="9805604at2"/>
<dbReference type="Pfam" id="PF02348">
    <property type="entry name" value="CTP_transf_3"/>
    <property type="match status" value="1"/>
</dbReference>
<name>A0A4U1CFB0_9SPHI</name>
<dbReference type="PANTHER" id="PTHR21485">
    <property type="entry name" value="HAD SUPERFAMILY MEMBERS CMAS AND KDSC"/>
    <property type="match status" value="1"/>
</dbReference>
<dbReference type="InterPro" id="IPR003329">
    <property type="entry name" value="Cytidylyl_trans"/>
</dbReference>
<keyword evidence="2" id="KW-1185">Reference proteome</keyword>
<sequence>MKTLILIPARAGSKGLKGKNVKNLGELPLIAYSILFAKEVATHNDIVCISTNDPEVIDIAEKYNLPVPFVRPDALASDFAGSYEVIMHALNHYDALDINFDSVLLLQPTSPFRLVEDFNKMNALYTADCDMVVSVCVSKNSPYFNLFEQDQYGYLKKSKESDGIRRQDCPEVYAFNGSMYLISVAALKRTNFQGFTKIIKSVMPEERSIDIDNMRDWKIAEYFLIEAKNENS</sequence>